<reference evidence="1 2" key="1">
    <citation type="submission" date="2019-03" db="EMBL/GenBank/DDBJ databases">
        <title>Draft genome sequences of novel Actinobacteria.</title>
        <authorList>
            <person name="Sahin N."/>
            <person name="Ay H."/>
            <person name="Saygin H."/>
        </authorList>
    </citation>
    <scope>NUCLEOTIDE SEQUENCE [LARGE SCALE GENOMIC DNA]</scope>
    <source>
        <strain evidence="1 2">JCM 30547</strain>
    </source>
</reference>
<dbReference type="EMBL" id="SMKA01000198">
    <property type="protein sequence ID" value="TDC22152.1"/>
    <property type="molecule type" value="Genomic_DNA"/>
</dbReference>
<gene>
    <name evidence="1" type="ORF">E1261_31680</name>
</gene>
<dbReference type="RefSeq" id="WP_132413067.1">
    <property type="nucleotide sequence ID" value="NZ_SMKA01000198.1"/>
</dbReference>
<proteinExistence type="predicted"/>
<evidence type="ECO:0000313" key="2">
    <source>
        <dbReference type="Proteomes" id="UP000295075"/>
    </source>
</evidence>
<keyword evidence="2" id="KW-1185">Reference proteome</keyword>
<evidence type="ECO:0000313" key="1">
    <source>
        <dbReference type="EMBL" id="TDC22152.1"/>
    </source>
</evidence>
<organism evidence="1 2">
    <name type="scientific">Kribbella albertanoniae</name>
    <dbReference type="NCBI Taxonomy" id="1266829"/>
    <lineage>
        <taxon>Bacteria</taxon>
        <taxon>Bacillati</taxon>
        <taxon>Actinomycetota</taxon>
        <taxon>Actinomycetes</taxon>
        <taxon>Propionibacteriales</taxon>
        <taxon>Kribbellaceae</taxon>
        <taxon>Kribbella</taxon>
    </lineage>
</organism>
<dbReference type="AlphaFoldDB" id="A0A4R4PJF3"/>
<name>A0A4R4PJF3_9ACTN</name>
<sequence length="84" mass="9141">MAESDVIDRLNDLLSGMAAELTPDDADEPCPEPKNPILTEWVLIANVQDLDNGVNRGVLLYAPHMLFSHVVGLLAVSNRWATGD</sequence>
<protein>
    <submittedName>
        <fullName evidence="1">Uncharacterized protein</fullName>
    </submittedName>
</protein>
<comment type="caution">
    <text evidence="1">The sequence shown here is derived from an EMBL/GenBank/DDBJ whole genome shotgun (WGS) entry which is preliminary data.</text>
</comment>
<accession>A0A4R4PJF3</accession>
<dbReference type="Proteomes" id="UP000295075">
    <property type="component" value="Unassembled WGS sequence"/>
</dbReference>